<dbReference type="AlphaFoldDB" id="A0A0L0TDD5"/>
<evidence type="ECO:0000313" key="2">
    <source>
        <dbReference type="EMBL" id="KNE72564.1"/>
    </source>
</evidence>
<dbReference type="Pfam" id="PF15711">
    <property type="entry name" value="ILEI"/>
    <property type="match status" value="1"/>
</dbReference>
<reference evidence="2 3" key="1">
    <citation type="submission" date="2009-11" db="EMBL/GenBank/DDBJ databases">
        <title>Annotation of Allomyces macrogynus ATCC 38327.</title>
        <authorList>
            <consortium name="The Broad Institute Genome Sequencing Platform"/>
            <person name="Russ C."/>
            <person name="Cuomo C."/>
            <person name="Burger G."/>
            <person name="Gray M.W."/>
            <person name="Holland P.W.H."/>
            <person name="King N."/>
            <person name="Lang F.B.F."/>
            <person name="Roger A.J."/>
            <person name="Ruiz-Trillo I."/>
            <person name="Young S.K."/>
            <person name="Zeng Q."/>
            <person name="Gargeya S."/>
            <person name="Fitzgerald M."/>
            <person name="Haas B."/>
            <person name="Abouelleil A."/>
            <person name="Alvarado L."/>
            <person name="Arachchi H.M."/>
            <person name="Berlin A."/>
            <person name="Chapman S.B."/>
            <person name="Gearin G."/>
            <person name="Goldberg J."/>
            <person name="Griggs A."/>
            <person name="Gujja S."/>
            <person name="Hansen M."/>
            <person name="Heiman D."/>
            <person name="Howarth C."/>
            <person name="Larimer J."/>
            <person name="Lui A."/>
            <person name="MacDonald P.J.P."/>
            <person name="McCowen C."/>
            <person name="Montmayeur A."/>
            <person name="Murphy C."/>
            <person name="Neiman D."/>
            <person name="Pearson M."/>
            <person name="Priest M."/>
            <person name="Roberts A."/>
            <person name="Saif S."/>
            <person name="Shea T."/>
            <person name="Sisk P."/>
            <person name="Stolte C."/>
            <person name="Sykes S."/>
            <person name="Wortman J."/>
            <person name="Nusbaum C."/>
            <person name="Birren B."/>
        </authorList>
    </citation>
    <scope>NUCLEOTIDE SEQUENCE [LARGE SCALE GENOMIC DNA]</scope>
    <source>
        <strain evidence="2 3">ATCC 38327</strain>
    </source>
</reference>
<keyword evidence="3" id="KW-1185">Reference proteome</keyword>
<evidence type="ECO:0000259" key="1">
    <source>
        <dbReference type="Pfam" id="PF15711"/>
    </source>
</evidence>
<proteinExistence type="predicted"/>
<dbReference type="InterPro" id="IPR039477">
    <property type="entry name" value="ILEI/PANDER_dom"/>
</dbReference>
<dbReference type="EMBL" id="GG745381">
    <property type="protein sequence ID" value="KNE72564.1"/>
    <property type="molecule type" value="Genomic_DNA"/>
</dbReference>
<protein>
    <recommendedName>
        <fullName evidence="1">ILEI/PANDER domain-containing protein</fullName>
    </recommendedName>
</protein>
<reference evidence="3" key="2">
    <citation type="submission" date="2009-11" db="EMBL/GenBank/DDBJ databases">
        <title>The Genome Sequence of Allomyces macrogynus strain ATCC 38327.</title>
        <authorList>
            <consortium name="The Broad Institute Genome Sequencing Platform"/>
            <person name="Russ C."/>
            <person name="Cuomo C."/>
            <person name="Shea T."/>
            <person name="Young S.K."/>
            <person name="Zeng Q."/>
            <person name="Koehrsen M."/>
            <person name="Haas B."/>
            <person name="Borodovsky M."/>
            <person name="Guigo R."/>
            <person name="Alvarado L."/>
            <person name="Berlin A."/>
            <person name="Borenstein D."/>
            <person name="Chen Z."/>
            <person name="Engels R."/>
            <person name="Freedman E."/>
            <person name="Gellesch M."/>
            <person name="Goldberg J."/>
            <person name="Griggs A."/>
            <person name="Gujja S."/>
            <person name="Heiman D."/>
            <person name="Hepburn T."/>
            <person name="Howarth C."/>
            <person name="Jen D."/>
            <person name="Larson L."/>
            <person name="Lewis B."/>
            <person name="Mehta T."/>
            <person name="Park D."/>
            <person name="Pearson M."/>
            <person name="Roberts A."/>
            <person name="Saif S."/>
            <person name="Shenoy N."/>
            <person name="Sisk P."/>
            <person name="Stolte C."/>
            <person name="Sykes S."/>
            <person name="Walk T."/>
            <person name="White J."/>
            <person name="Yandava C."/>
            <person name="Burger G."/>
            <person name="Gray M.W."/>
            <person name="Holland P.W.H."/>
            <person name="King N."/>
            <person name="Lang F.B.F."/>
            <person name="Roger A.J."/>
            <person name="Ruiz-Trillo I."/>
            <person name="Lander E."/>
            <person name="Nusbaum C."/>
        </authorList>
    </citation>
    <scope>NUCLEOTIDE SEQUENCE [LARGE SCALE GENOMIC DNA]</scope>
    <source>
        <strain evidence="3">ATCC 38327</strain>
    </source>
</reference>
<feature type="domain" description="ILEI/PANDER" evidence="1">
    <location>
        <begin position="249"/>
        <end position="326"/>
    </location>
</feature>
<dbReference type="VEuPathDB" id="FungiDB:AMAG_17005"/>
<organism evidence="2 3">
    <name type="scientific">Allomyces macrogynus (strain ATCC 38327)</name>
    <name type="common">Allomyces javanicus var. macrogynus</name>
    <dbReference type="NCBI Taxonomy" id="578462"/>
    <lineage>
        <taxon>Eukaryota</taxon>
        <taxon>Fungi</taxon>
        <taxon>Fungi incertae sedis</taxon>
        <taxon>Blastocladiomycota</taxon>
        <taxon>Blastocladiomycetes</taxon>
        <taxon>Blastocladiales</taxon>
        <taxon>Blastocladiaceae</taxon>
        <taxon>Allomyces</taxon>
    </lineage>
</organism>
<gene>
    <name evidence="2" type="ORF">AMAG_17005</name>
</gene>
<dbReference type="Proteomes" id="UP000054350">
    <property type="component" value="Unassembled WGS sequence"/>
</dbReference>
<accession>A0A0L0TDD5</accession>
<name>A0A0L0TDD5_ALLM3</name>
<sequence>MTTGILSNARGSISEGDPNDINLSSMAFSSMNESGNPEGDPLLNTVKTATSVTITACAVGYRARGGSHGEKSHFLINGQKVAMFKSCDYSFLVVDAASPKLEYSFVGFNARTYSEGWWRCIDYEDMIEFIQQVPGTAIVAMVVTGQDAKSLPYPVRAALAALFRRPFVCDRDESYAIVTMVSKNDAVVATAKGTPATAMQTFAIGSVCIPSPVRITTGPRLIQARSTWASSGGYAEVVVDGVRTEFKKNGLHVVVVFKDRKAPRLDRHFDTDNDESHSDNFVEFLRVMEQFPHSKAIVLAAAGKIDNKLSDQARKAVEDMGSQLISAGGCQFVSVNTNFVNGFVMIARSDKKHAPVEAHAVNQTRWIEMEF</sequence>
<evidence type="ECO:0000313" key="3">
    <source>
        <dbReference type="Proteomes" id="UP000054350"/>
    </source>
</evidence>